<keyword evidence="3" id="KW-1185">Reference proteome</keyword>
<gene>
    <name evidence="2" type="ORF">P8C59_003510</name>
</gene>
<dbReference type="Proteomes" id="UP001217918">
    <property type="component" value="Unassembled WGS sequence"/>
</dbReference>
<feature type="region of interest" description="Disordered" evidence="1">
    <location>
        <begin position="115"/>
        <end position="134"/>
    </location>
</feature>
<dbReference type="InterPro" id="IPR022234">
    <property type="entry name" value="DUF3759"/>
</dbReference>
<reference evidence="2" key="1">
    <citation type="journal article" date="2023" name="Mol. Plant Microbe Interact.">
        <title>Elucidating the Obligate Nature and Biological Capacity of an Invasive Fungal Corn Pathogen.</title>
        <authorList>
            <person name="MacCready J.S."/>
            <person name="Roggenkamp E.M."/>
            <person name="Gdanetz K."/>
            <person name="Chilvers M.I."/>
        </authorList>
    </citation>
    <scope>NUCLEOTIDE SEQUENCE</scope>
    <source>
        <strain evidence="2">PM02</strain>
    </source>
</reference>
<comment type="caution">
    <text evidence="2">The sequence shown here is derived from an EMBL/GenBank/DDBJ whole genome shotgun (WGS) entry which is preliminary data.</text>
</comment>
<dbReference type="AlphaFoldDB" id="A0AAD9M9B7"/>
<dbReference type="Pfam" id="PF12585">
    <property type="entry name" value="DUF3759"/>
    <property type="match status" value="1"/>
</dbReference>
<evidence type="ECO:0000313" key="3">
    <source>
        <dbReference type="Proteomes" id="UP001217918"/>
    </source>
</evidence>
<dbReference type="EMBL" id="JAQQPM010000002">
    <property type="protein sequence ID" value="KAK2068894.1"/>
    <property type="molecule type" value="Genomic_DNA"/>
</dbReference>
<dbReference type="PANTHER" id="PTHR37450">
    <property type="entry name" value="CIPC PROTEIN"/>
    <property type="match status" value="1"/>
</dbReference>
<dbReference type="PANTHER" id="PTHR37450:SF1">
    <property type="entry name" value="CIPC PROTEIN"/>
    <property type="match status" value="1"/>
</dbReference>
<accession>A0AAD9M9B7</accession>
<name>A0AAD9M9B7_9PEZI</name>
<evidence type="ECO:0000313" key="2">
    <source>
        <dbReference type="EMBL" id="KAK2068894.1"/>
    </source>
</evidence>
<proteinExistence type="predicted"/>
<sequence length="134" mass="14927">MDKLKATIQDKFLGFDHAKSHHAELYDPAATPHHKAKFGHELVAGGAAFEAMKLFEDHQRKKGHAVSHATAKEVIAGLAGAEIDRLFETKGLDHIDREKARKHAEKQAEHLYEQHYGKQGEAFDPSMAPHPTMS</sequence>
<protein>
    <recommendedName>
        <fullName evidence="4">CipC-like antibiotic response protein</fullName>
    </recommendedName>
</protein>
<evidence type="ECO:0000256" key="1">
    <source>
        <dbReference type="SAM" id="MobiDB-lite"/>
    </source>
</evidence>
<organism evidence="2 3">
    <name type="scientific">Phyllachora maydis</name>
    <dbReference type="NCBI Taxonomy" id="1825666"/>
    <lineage>
        <taxon>Eukaryota</taxon>
        <taxon>Fungi</taxon>
        <taxon>Dikarya</taxon>
        <taxon>Ascomycota</taxon>
        <taxon>Pezizomycotina</taxon>
        <taxon>Sordariomycetes</taxon>
        <taxon>Sordariomycetidae</taxon>
        <taxon>Phyllachorales</taxon>
        <taxon>Phyllachoraceae</taxon>
        <taxon>Phyllachora</taxon>
    </lineage>
</organism>
<evidence type="ECO:0008006" key="4">
    <source>
        <dbReference type="Google" id="ProtNLM"/>
    </source>
</evidence>